<dbReference type="PANTHER" id="PTHR33308:SF9">
    <property type="entry name" value="PEPTIDOGLYCAN HYDROLASE FLGJ"/>
    <property type="match status" value="1"/>
</dbReference>
<evidence type="ECO:0000256" key="1">
    <source>
        <dbReference type="ARBA" id="ARBA00002954"/>
    </source>
</evidence>
<dbReference type="GO" id="GO:0071555">
    <property type="term" value="P:cell wall organization"/>
    <property type="evidence" value="ECO:0007669"/>
    <property type="project" value="UniProtKB-KW"/>
</dbReference>
<evidence type="ECO:0000256" key="11">
    <source>
        <dbReference type="ARBA" id="ARBA00030835"/>
    </source>
</evidence>
<dbReference type="RefSeq" id="WP_131865651.1">
    <property type="nucleotide sequence ID" value="NZ_SMCR01000005.1"/>
</dbReference>
<dbReference type="SMART" id="SM00047">
    <property type="entry name" value="LYZ2"/>
    <property type="match status" value="1"/>
</dbReference>
<dbReference type="EMBL" id="SMCR01000005">
    <property type="protein sequence ID" value="TCV95547.1"/>
    <property type="molecule type" value="Genomic_DNA"/>
</dbReference>
<keyword evidence="6" id="KW-0574">Periplasm</keyword>
<dbReference type="Gene3D" id="1.10.530.10">
    <property type="match status" value="1"/>
</dbReference>
<keyword evidence="10" id="KW-0961">Cell wall biogenesis/degradation</keyword>
<dbReference type="Pfam" id="PF01832">
    <property type="entry name" value="Glucosaminidase"/>
    <property type="match status" value="1"/>
</dbReference>
<feature type="domain" description="Mannosyl-glycoprotein endo-beta-N-acetylglucosamidase-like" evidence="12">
    <location>
        <begin position="138"/>
        <end position="302"/>
    </location>
</feature>
<protein>
    <recommendedName>
        <fullName evidence="5">Peptidoglycan hydrolase FlgJ</fullName>
    </recommendedName>
    <alternativeName>
        <fullName evidence="11">Muramidase FlgJ</fullName>
    </alternativeName>
</protein>
<gene>
    <name evidence="13" type="ORF">EDC52_105150</name>
</gene>
<dbReference type="NCBIfam" id="TIGR02541">
    <property type="entry name" value="flagell_FlgJ"/>
    <property type="match status" value="1"/>
</dbReference>
<keyword evidence="9" id="KW-0326">Glycosidase</keyword>
<evidence type="ECO:0000256" key="4">
    <source>
        <dbReference type="ARBA" id="ARBA00007974"/>
    </source>
</evidence>
<evidence type="ECO:0000256" key="2">
    <source>
        <dbReference type="ARBA" id="ARBA00004418"/>
    </source>
</evidence>
<accession>A0A4R3YRP9</accession>
<organism evidence="13 14">
    <name type="scientific">Biostraticola tofi</name>
    <dbReference type="NCBI Taxonomy" id="466109"/>
    <lineage>
        <taxon>Bacteria</taxon>
        <taxon>Pseudomonadati</taxon>
        <taxon>Pseudomonadota</taxon>
        <taxon>Gammaproteobacteria</taxon>
        <taxon>Enterobacterales</taxon>
        <taxon>Bruguierivoracaceae</taxon>
        <taxon>Biostraticola</taxon>
    </lineage>
</organism>
<dbReference type="OrthoDB" id="289937at2"/>
<evidence type="ECO:0000256" key="5">
    <source>
        <dbReference type="ARBA" id="ARBA00013433"/>
    </source>
</evidence>
<dbReference type="InterPro" id="IPR013377">
    <property type="entry name" value="FlgJ"/>
</dbReference>
<comment type="caution">
    <text evidence="13">The sequence shown here is derived from an EMBL/GenBank/DDBJ whole genome shotgun (WGS) entry which is preliminary data.</text>
</comment>
<dbReference type="GO" id="GO:0004040">
    <property type="term" value="F:amidase activity"/>
    <property type="evidence" value="ECO:0007669"/>
    <property type="project" value="InterPro"/>
</dbReference>
<keyword evidence="7" id="KW-1005">Bacterial flagellum biogenesis</keyword>
<reference evidence="13 14" key="1">
    <citation type="submission" date="2019-03" db="EMBL/GenBank/DDBJ databases">
        <title>Genomic Encyclopedia of Type Strains, Phase IV (KMG-IV): sequencing the most valuable type-strain genomes for metagenomic binning, comparative biology and taxonomic classification.</title>
        <authorList>
            <person name="Goeker M."/>
        </authorList>
    </citation>
    <scope>NUCLEOTIDE SEQUENCE [LARGE SCALE GENOMIC DNA]</scope>
    <source>
        <strain evidence="13 14">DSM 19580</strain>
    </source>
</reference>
<dbReference type="GO" id="GO:0044780">
    <property type="term" value="P:bacterial-type flagellum assembly"/>
    <property type="evidence" value="ECO:0007669"/>
    <property type="project" value="InterPro"/>
</dbReference>
<dbReference type="InterPro" id="IPR002901">
    <property type="entry name" value="MGlyc_endo_b_GlcNAc-like_dom"/>
</dbReference>
<keyword evidence="13" id="KW-0282">Flagellum</keyword>
<evidence type="ECO:0000256" key="9">
    <source>
        <dbReference type="ARBA" id="ARBA00023295"/>
    </source>
</evidence>
<evidence type="ECO:0000256" key="3">
    <source>
        <dbReference type="ARBA" id="ARBA00006880"/>
    </source>
</evidence>
<evidence type="ECO:0000313" key="14">
    <source>
        <dbReference type="Proteomes" id="UP000295719"/>
    </source>
</evidence>
<dbReference type="PRINTS" id="PR01002">
    <property type="entry name" value="FLGFLGJ"/>
</dbReference>
<dbReference type="GO" id="GO:0071973">
    <property type="term" value="P:bacterial-type flagellum-dependent cell motility"/>
    <property type="evidence" value="ECO:0007669"/>
    <property type="project" value="TreeGrafter"/>
</dbReference>
<dbReference type="AlphaFoldDB" id="A0A4R3YRP9"/>
<dbReference type="PANTHER" id="PTHR33308">
    <property type="entry name" value="PEPTIDOGLYCAN HYDROLASE FLGJ"/>
    <property type="match status" value="1"/>
</dbReference>
<evidence type="ECO:0000256" key="8">
    <source>
        <dbReference type="ARBA" id="ARBA00022801"/>
    </source>
</evidence>
<sequence>MNNSRMGLSAAFDMPSMAALKRSPQGGLLAAARQIEGLFLNEVLKNISQGGIFDSEQSKLYTSMYHQQLSENLTAKGMFGLADMMVKQLGGEPEAGRAKDPTPLLPMGAAANPLPQSLSLLMQRAFPDQDTQRQPSRSTGPVMHNAGFISRLAGPAQRAARESGLPYHLIMAQAALESGWGTREIQTSDGKPSHNLFGIKAGESWKGESTTITTTEYFEGIARKVTATFRVYASYADALRDYTGLLVNNPRYRQVAAVKTPEQGAHALQAAGYATDPHYAQKLVNIIGQMKSLGQRVASAYQTDLGSLF</sequence>
<keyword evidence="13" id="KW-0969">Cilium</keyword>
<evidence type="ECO:0000256" key="7">
    <source>
        <dbReference type="ARBA" id="ARBA00022795"/>
    </source>
</evidence>
<dbReference type="GO" id="GO:0016798">
    <property type="term" value="F:hydrolase activity, acting on glycosyl bonds"/>
    <property type="evidence" value="ECO:0007669"/>
    <property type="project" value="UniProtKB-KW"/>
</dbReference>
<dbReference type="Gene3D" id="2.10.70.40">
    <property type="entry name" value="peptidoglycan hydrolase"/>
    <property type="match status" value="1"/>
</dbReference>
<dbReference type="Pfam" id="PF10135">
    <property type="entry name" value="Rod-binding"/>
    <property type="match status" value="1"/>
</dbReference>
<name>A0A4R3YRP9_9GAMM</name>
<evidence type="ECO:0000313" key="13">
    <source>
        <dbReference type="EMBL" id="TCV95547.1"/>
    </source>
</evidence>
<dbReference type="Proteomes" id="UP000295719">
    <property type="component" value="Unassembled WGS sequence"/>
</dbReference>
<proteinExistence type="inferred from homology"/>
<comment type="similarity">
    <text evidence="3">In the N-terminal section; belongs to the FlgJ family.</text>
</comment>
<evidence type="ECO:0000256" key="10">
    <source>
        <dbReference type="ARBA" id="ARBA00023316"/>
    </source>
</evidence>
<keyword evidence="14" id="KW-1185">Reference proteome</keyword>
<dbReference type="InterPro" id="IPR019301">
    <property type="entry name" value="Flagellar_prot_FlgJ_N"/>
</dbReference>
<dbReference type="InterPro" id="IPR051056">
    <property type="entry name" value="Glycosyl_Hydrolase_73"/>
</dbReference>
<evidence type="ECO:0000256" key="6">
    <source>
        <dbReference type="ARBA" id="ARBA00022764"/>
    </source>
</evidence>
<evidence type="ECO:0000259" key="12">
    <source>
        <dbReference type="SMART" id="SM00047"/>
    </source>
</evidence>
<dbReference type="FunFam" id="2.10.70.40:FF:000001">
    <property type="entry name" value="Flagellar assembly peptidoglycan hydrolase FlgJ"/>
    <property type="match status" value="1"/>
</dbReference>
<keyword evidence="13" id="KW-0966">Cell projection</keyword>
<comment type="function">
    <text evidence="1">Flagellum-specific muramidase which hydrolyzes the peptidoglycan layer to assemble the rod structure in the periplasmic space.</text>
</comment>
<comment type="similarity">
    <text evidence="4">In the C-terminal section; belongs to the glycosyl hydrolase 73 family.</text>
</comment>
<comment type="subcellular location">
    <subcellularLocation>
        <location evidence="2">Periplasm</location>
    </subcellularLocation>
</comment>
<keyword evidence="8" id="KW-0378">Hydrolase</keyword>
<dbReference type="GO" id="GO:0042597">
    <property type="term" value="C:periplasmic space"/>
    <property type="evidence" value="ECO:0007669"/>
    <property type="project" value="UniProtKB-SubCell"/>
</dbReference>